<dbReference type="AlphaFoldDB" id="A0A6C0LDL9"/>
<evidence type="ECO:0000256" key="1">
    <source>
        <dbReference type="SAM" id="Phobius"/>
    </source>
</evidence>
<organism evidence="2">
    <name type="scientific">viral metagenome</name>
    <dbReference type="NCBI Taxonomy" id="1070528"/>
    <lineage>
        <taxon>unclassified sequences</taxon>
        <taxon>metagenomes</taxon>
        <taxon>organismal metagenomes</taxon>
    </lineage>
</organism>
<keyword evidence="1" id="KW-0812">Transmembrane</keyword>
<sequence>MDYYLYNFACLITSILMLIILSIKFKEIDLCLILLLAAIFSIIWRSMKIIKGRDTIEKDHNHNHSLKNPFFILDFCFATLAFLCVLFSKQINKKFIILTILIFVLAWILNFVGNDNNDSNFNKIVNTSQTIHFCGHCYVVLIVFITFYLNIY</sequence>
<feature type="transmembrane region" description="Helical" evidence="1">
    <location>
        <begin position="133"/>
        <end position="151"/>
    </location>
</feature>
<proteinExistence type="predicted"/>
<protein>
    <submittedName>
        <fullName evidence="2">Uncharacterized protein</fullName>
    </submittedName>
</protein>
<accession>A0A6C0LDL9</accession>
<name>A0A6C0LDL9_9ZZZZ</name>
<keyword evidence="1" id="KW-0472">Membrane</keyword>
<feature type="transmembrane region" description="Helical" evidence="1">
    <location>
        <begin position="95"/>
        <end position="113"/>
    </location>
</feature>
<feature type="transmembrane region" description="Helical" evidence="1">
    <location>
        <begin position="6"/>
        <end position="23"/>
    </location>
</feature>
<feature type="transmembrane region" description="Helical" evidence="1">
    <location>
        <begin position="30"/>
        <end position="50"/>
    </location>
</feature>
<feature type="transmembrane region" description="Helical" evidence="1">
    <location>
        <begin position="70"/>
        <end position="88"/>
    </location>
</feature>
<evidence type="ECO:0000313" key="2">
    <source>
        <dbReference type="EMBL" id="QHU28683.1"/>
    </source>
</evidence>
<reference evidence="2" key="1">
    <citation type="journal article" date="2020" name="Nature">
        <title>Giant virus diversity and host interactions through global metagenomics.</title>
        <authorList>
            <person name="Schulz F."/>
            <person name="Roux S."/>
            <person name="Paez-Espino D."/>
            <person name="Jungbluth S."/>
            <person name="Walsh D.A."/>
            <person name="Denef V.J."/>
            <person name="McMahon K.D."/>
            <person name="Konstantinidis K.T."/>
            <person name="Eloe-Fadrosh E.A."/>
            <person name="Kyrpides N.C."/>
            <person name="Woyke T."/>
        </authorList>
    </citation>
    <scope>NUCLEOTIDE SEQUENCE</scope>
    <source>
        <strain evidence="2">GVMAG-M-3300027791-30</strain>
    </source>
</reference>
<dbReference type="EMBL" id="MN740474">
    <property type="protein sequence ID" value="QHU28683.1"/>
    <property type="molecule type" value="Genomic_DNA"/>
</dbReference>
<keyword evidence="1" id="KW-1133">Transmembrane helix</keyword>